<evidence type="ECO:0000313" key="9">
    <source>
        <dbReference type="Proteomes" id="UP000572268"/>
    </source>
</evidence>
<dbReference type="GO" id="GO:0000906">
    <property type="term" value="F:6,7-dimethyl-8-ribityllumazine synthase activity"/>
    <property type="evidence" value="ECO:0007669"/>
    <property type="project" value="UniProtKB-EC"/>
</dbReference>
<dbReference type="GO" id="GO:0009231">
    <property type="term" value="P:riboflavin biosynthetic process"/>
    <property type="evidence" value="ECO:0007669"/>
    <property type="project" value="UniProtKB-UniPathway"/>
</dbReference>
<evidence type="ECO:0000256" key="7">
    <source>
        <dbReference type="RuleBase" id="RU003795"/>
    </source>
</evidence>
<dbReference type="InterPro" id="IPR036467">
    <property type="entry name" value="LS/RS_sf"/>
</dbReference>
<comment type="catalytic activity">
    <reaction evidence="6 7">
        <text>(2S)-2-hydroxy-3-oxobutyl phosphate + 5-amino-6-(D-ribitylamino)uracil = 6,7-dimethyl-8-(1-D-ribityl)lumazine + phosphate + 2 H2O + H(+)</text>
        <dbReference type="Rhea" id="RHEA:26152"/>
        <dbReference type="ChEBI" id="CHEBI:15377"/>
        <dbReference type="ChEBI" id="CHEBI:15378"/>
        <dbReference type="ChEBI" id="CHEBI:15934"/>
        <dbReference type="ChEBI" id="CHEBI:43474"/>
        <dbReference type="ChEBI" id="CHEBI:58201"/>
        <dbReference type="ChEBI" id="CHEBI:58830"/>
        <dbReference type="EC" id="2.5.1.78"/>
    </reaction>
</comment>
<name>A0A7J6M346_PEROL</name>
<protein>
    <recommendedName>
        <fullName evidence="3 7">6,7-dimethyl-8-ribityllumazine synthase</fullName>
        <shortName evidence="7">DMRL synthase</shortName>
        <ecNumber evidence="3 7">2.5.1.78</ecNumber>
    </recommendedName>
</protein>
<organism evidence="8 9">
    <name type="scientific">Perkinsus olseni</name>
    <name type="common">Perkinsus atlanticus</name>
    <dbReference type="NCBI Taxonomy" id="32597"/>
    <lineage>
        <taxon>Eukaryota</taxon>
        <taxon>Sar</taxon>
        <taxon>Alveolata</taxon>
        <taxon>Perkinsozoa</taxon>
        <taxon>Perkinsea</taxon>
        <taxon>Perkinsida</taxon>
        <taxon>Perkinsidae</taxon>
        <taxon>Perkinsus</taxon>
    </lineage>
</organism>
<evidence type="ECO:0000256" key="5">
    <source>
        <dbReference type="ARBA" id="ARBA00022679"/>
    </source>
</evidence>
<dbReference type="EC" id="2.5.1.78" evidence="3 7"/>
<comment type="pathway">
    <text evidence="1 7">Cofactor biosynthesis; riboflavin biosynthesis; riboflavin from 2-hydroxy-3-oxobutyl phosphate and 5-amino-6-(D-ribitylamino)uracil: step 1/2.</text>
</comment>
<dbReference type="PANTHER" id="PTHR21058:SF0">
    <property type="entry name" value="6,7-DIMETHYL-8-RIBITYLLUMAZINE SYNTHASE"/>
    <property type="match status" value="1"/>
</dbReference>
<dbReference type="SUPFAM" id="SSF52121">
    <property type="entry name" value="Lumazine synthase"/>
    <property type="match status" value="1"/>
</dbReference>
<dbReference type="Gene3D" id="3.40.50.960">
    <property type="entry name" value="Lumazine/riboflavin synthase"/>
    <property type="match status" value="1"/>
</dbReference>
<dbReference type="PANTHER" id="PTHR21058">
    <property type="entry name" value="6,7-DIMETHYL-8-RIBITYLLUMAZINE SYNTHASE DMRL SYNTHASE LUMAZINE SYNTHASE"/>
    <property type="match status" value="1"/>
</dbReference>
<comment type="similarity">
    <text evidence="2 7">Belongs to the DMRL synthase family.</text>
</comment>
<dbReference type="InterPro" id="IPR002180">
    <property type="entry name" value="LS/RS"/>
</dbReference>
<evidence type="ECO:0000256" key="2">
    <source>
        <dbReference type="ARBA" id="ARBA00007424"/>
    </source>
</evidence>
<sequence length="192" mass="21400">MAEESIRGFALPGEVDGTGLKIGIVRSSWNAKVMECLEEGARDVLVNCGVKEEDIITECVAGAYEIPFTVQLLLEKTEVDAVIALGCLIKGETMHFEYISEAVTHGLMRLGLDYKKPVIYGVLTVMNEEQAKARCGLLGDSTTFEVDTHVNNAIHYTQRKRMVINKYKINTVHHNEAREWAKTAIRQCNIAQ</sequence>
<feature type="non-terminal residue" evidence="8">
    <location>
        <position position="192"/>
    </location>
</feature>
<dbReference type="EMBL" id="JABANN010000219">
    <property type="protein sequence ID" value="KAF4665924.1"/>
    <property type="molecule type" value="Genomic_DNA"/>
</dbReference>
<evidence type="ECO:0000256" key="1">
    <source>
        <dbReference type="ARBA" id="ARBA00004917"/>
    </source>
</evidence>
<comment type="caution">
    <text evidence="8">The sequence shown here is derived from an EMBL/GenBank/DDBJ whole genome shotgun (WGS) entry which is preliminary data.</text>
</comment>
<dbReference type="CDD" id="cd09209">
    <property type="entry name" value="Lumazine_synthase-I"/>
    <property type="match status" value="1"/>
</dbReference>
<evidence type="ECO:0000313" key="8">
    <source>
        <dbReference type="EMBL" id="KAF4665924.1"/>
    </source>
</evidence>
<keyword evidence="4 7" id="KW-0686">Riboflavin biosynthesis</keyword>
<dbReference type="Proteomes" id="UP000572268">
    <property type="component" value="Unassembled WGS sequence"/>
</dbReference>
<dbReference type="AlphaFoldDB" id="A0A7J6M346"/>
<gene>
    <name evidence="8" type="primary">RIB4</name>
    <name evidence="8" type="ORF">FOL46_003375</name>
</gene>
<dbReference type="GO" id="GO:0005758">
    <property type="term" value="C:mitochondrial intermembrane space"/>
    <property type="evidence" value="ECO:0007669"/>
    <property type="project" value="TreeGrafter"/>
</dbReference>
<accession>A0A7J6M346</accession>
<dbReference type="UniPathway" id="UPA00275">
    <property type="reaction ID" value="UER00404"/>
</dbReference>
<keyword evidence="5 7" id="KW-0808">Transferase</keyword>
<dbReference type="NCBIfam" id="TIGR00114">
    <property type="entry name" value="lumazine-synth"/>
    <property type="match status" value="1"/>
</dbReference>
<dbReference type="Pfam" id="PF00885">
    <property type="entry name" value="DMRL_synthase"/>
    <property type="match status" value="1"/>
</dbReference>
<dbReference type="InterPro" id="IPR034964">
    <property type="entry name" value="LS"/>
</dbReference>
<proteinExistence type="inferred from homology"/>
<dbReference type="GO" id="GO:0009349">
    <property type="term" value="C:riboflavin synthase complex"/>
    <property type="evidence" value="ECO:0007669"/>
    <property type="project" value="UniProtKB-UniRule"/>
</dbReference>
<evidence type="ECO:0000256" key="3">
    <source>
        <dbReference type="ARBA" id="ARBA00012664"/>
    </source>
</evidence>
<reference evidence="8 9" key="1">
    <citation type="submission" date="2020-04" db="EMBL/GenBank/DDBJ databases">
        <title>Perkinsus olseni comparative genomics.</title>
        <authorList>
            <person name="Bogema D.R."/>
        </authorList>
    </citation>
    <scope>NUCLEOTIDE SEQUENCE [LARGE SCALE GENOMIC DNA]</scope>
    <source>
        <strain evidence="8">ATCC PRA-31</strain>
    </source>
</reference>
<evidence type="ECO:0000256" key="6">
    <source>
        <dbReference type="ARBA" id="ARBA00048785"/>
    </source>
</evidence>
<evidence type="ECO:0000256" key="4">
    <source>
        <dbReference type="ARBA" id="ARBA00022619"/>
    </source>
</evidence>
<dbReference type="HAMAP" id="MF_00178">
    <property type="entry name" value="Lumazine_synth"/>
    <property type="match status" value="1"/>
</dbReference>
<comment type="function">
    <text evidence="7">Catalyzes the formation of 6,7-dimethyl-8-ribityllumazine by condensation of 5-amino-6-(D-ribitylamino)uracil with 3,4-dihydroxy-2-butanone 4-phosphate. This is the penultimate step in the biosynthesis of riboflavin.</text>
</comment>